<protein>
    <submittedName>
        <fullName evidence="2">DUF3150 domain-containing protein</fullName>
    </submittedName>
</protein>
<dbReference type="RefSeq" id="WP_342632822.1">
    <property type="nucleotide sequence ID" value="NZ_CP152382.1"/>
</dbReference>
<keyword evidence="3" id="KW-1185">Reference proteome</keyword>
<dbReference type="Proteomes" id="UP001445268">
    <property type="component" value="Plasmid unnamed2"/>
</dbReference>
<dbReference type="EMBL" id="CP152382">
    <property type="protein sequence ID" value="XAF56274.1"/>
    <property type="molecule type" value="Genomic_DNA"/>
</dbReference>
<accession>A0ABZ3E983</accession>
<gene>
    <name evidence="2" type="ORF">AAGT77_20345</name>
</gene>
<organism evidence="2 3">
    <name type="scientific">Marinobacter alkaliphilus</name>
    <dbReference type="NCBI Taxonomy" id="254719"/>
    <lineage>
        <taxon>Bacteria</taxon>
        <taxon>Pseudomonadati</taxon>
        <taxon>Pseudomonadota</taxon>
        <taxon>Gammaproteobacteria</taxon>
        <taxon>Pseudomonadales</taxon>
        <taxon>Marinobacteraceae</taxon>
        <taxon>Marinobacter</taxon>
    </lineage>
</organism>
<keyword evidence="2" id="KW-0614">Plasmid</keyword>
<sequence>MNTSSVEILEQVVCVSLDVRIWSGRRMLKKEDLMVQGTLPPSDLVSLGSKKIIDPSELSVFDALKKRMERACLEYGTRFLGGYAVPLERFNELSAELNAVVNEAVEKKKDLLDRYDALIDSWCAKHPTYESIIRKAAVPSPVVADRISFNWMSFRVNPVMNDDASEDRLETQVKGLGQKLLDEISKEADVIYKRSFKDKQEVTQKIIAPIRRLQKKMVSLSFVDNRIKPLSKEIDDVLDALPKTGKLKGMEFFALRGLMELLSDDDKIRAFSSDDAKAADDEEVISEEAIEEPVVEEEVVEEEPLPMPTPQKPKTQAAKGWVF</sequence>
<name>A0ABZ3E983_9GAMM</name>
<dbReference type="InterPro" id="IPR021496">
    <property type="entry name" value="DUF3150"/>
</dbReference>
<geneLocation type="plasmid" evidence="2 3">
    <name>unnamed2</name>
</geneLocation>
<proteinExistence type="predicted"/>
<reference evidence="2 3" key="1">
    <citation type="submission" date="2024-04" db="EMBL/GenBank/DDBJ databases">
        <title>Marinobacter sp. SBY-1.</title>
        <authorList>
            <person name="Pan C."/>
        </authorList>
    </citation>
    <scope>NUCLEOTIDE SEQUENCE [LARGE SCALE GENOMIC DNA]</scope>
    <source>
        <strain evidence="2 3">SBY-1</strain>
        <plasmid evidence="2 3">unnamed2</plasmid>
    </source>
</reference>
<feature type="compositionally biased region" description="Acidic residues" evidence="1">
    <location>
        <begin position="293"/>
        <end position="304"/>
    </location>
</feature>
<dbReference type="Pfam" id="PF11348">
    <property type="entry name" value="DUF3150"/>
    <property type="match status" value="1"/>
</dbReference>
<evidence type="ECO:0000256" key="1">
    <source>
        <dbReference type="SAM" id="MobiDB-lite"/>
    </source>
</evidence>
<evidence type="ECO:0000313" key="2">
    <source>
        <dbReference type="EMBL" id="XAF56274.1"/>
    </source>
</evidence>
<feature type="region of interest" description="Disordered" evidence="1">
    <location>
        <begin position="293"/>
        <end position="323"/>
    </location>
</feature>
<evidence type="ECO:0000313" key="3">
    <source>
        <dbReference type="Proteomes" id="UP001445268"/>
    </source>
</evidence>